<dbReference type="SMART" id="SM00047">
    <property type="entry name" value="LYZ2"/>
    <property type="match status" value="1"/>
</dbReference>
<dbReference type="Proteomes" id="UP001211894">
    <property type="component" value="Unassembled WGS sequence"/>
</dbReference>
<feature type="domain" description="SH3b" evidence="3">
    <location>
        <begin position="624"/>
        <end position="695"/>
    </location>
</feature>
<evidence type="ECO:0000313" key="5">
    <source>
        <dbReference type="Proteomes" id="UP001211894"/>
    </source>
</evidence>
<dbReference type="InterPro" id="IPR007730">
    <property type="entry name" value="SPOR-like_dom"/>
</dbReference>
<dbReference type="SMART" id="SM00287">
    <property type="entry name" value="SH3b"/>
    <property type="match status" value="1"/>
</dbReference>
<keyword evidence="1" id="KW-0732">Signal</keyword>
<dbReference type="RefSeq" id="WP_271339321.1">
    <property type="nucleotide sequence ID" value="NZ_JAQKAB010000001.1"/>
</dbReference>
<feature type="chain" id="PRO_5047019613" evidence="1">
    <location>
        <begin position="25"/>
        <end position="875"/>
    </location>
</feature>
<evidence type="ECO:0000259" key="3">
    <source>
        <dbReference type="PROSITE" id="PS51781"/>
    </source>
</evidence>
<dbReference type="Pfam" id="PF05036">
    <property type="entry name" value="SPOR"/>
    <property type="match status" value="1"/>
</dbReference>
<evidence type="ECO:0000256" key="1">
    <source>
        <dbReference type="SAM" id="SignalP"/>
    </source>
</evidence>
<gene>
    <name evidence="4" type="ORF">PJ311_02455</name>
</gene>
<feature type="signal peptide" evidence="1">
    <location>
        <begin position="1"/>
        <end position="24"/>
    </location>
</feature>
<dbReference type="InterPro" id="IPR003646">
    <property type="entry name" value="SH3-like_bac-type"/>
</dbReference>
<dbReference type="Pfam" id="PF08239">
    <property type="entry name" value="SH3_3"/>
    <property type="match status" value="1"/>
</dbReference>
<comment type="caution">
    <text evidence="4">The sequence shown here is derived from an EMBL/GenBank/DDBJ whole genome shotgun (WGS) entry which is preliminary data.</text>
</comment>
<dbReference type="PROSITE" id="PS51724">
    <property type="entry name" value="SPOR"/>
    <property type="match status" value="1"/>
</dbReference>
<dbReference type="PROSITE" id="PS51781">
    <property type="entry name" value="SH3B"/>
    <property type="match status" value="1"/>
</dbReference>
<dbReference type="InterPro" id="IPR002901">
    <property type="entry name" value="MGlyc_endo_b_GlcNAc-like_dom"/>
</dbReference>
<protein>
    <submittedName>
        <fullName evidence="4">Glucosaminidase domain-containing protein</fullName>
    </submittedName>
</protein>
<reference evidence="4 5" key="1">
    <citation type="submission" date="2023-01" db="EMBL/GenBank/DDBJ databases">
        <title>Bacillus changyiensis sp. nov., isolated from a coastal deposit.</title>
        <authorList>
            <person name="Xiao G."/>
            <person name="Lai Q."/>
            <person name="Hu Z."/>
            <person name="Shao Z."/>
        </authorList>
    </citation>
    <scope>NUCLEOTIDE SEQUENCE [LARGE SCALE GENOMIC DNA]</scope>
    <source>
        <strain evidence="4 5">CLL-7-23</strain>
    </source>
</reference>
<accession>A0ABT4WZL4</accession>
<organism evidence="4 5">
    <name type="scientific">Bacillus changyiensis</name>
    <dbReference type="NCBI Taxonomy" id="3004103"/>
    <lineage>
        <taxon>Bacteria</taxon>
        <taxon>Bacillati</taxon>
        <taxon>Bacillota</taxon>
        <taxon>Bacilli</taxon>
        <taxon>Bacillales</taxon>
        <taxon>Bacillaceae</taxon>
        <taxon>Bacillus</taxon>
    </lineage>
</organism>
<evidence type="ECO:0000259" key="2">
    <source>
        <dbReference type="PROSITE" id="PS51724"/>
    </source>
</evidence>
<keyword evidence="5" id="KW-1185">Reference proteome</keyword>
<name>A0ABT4WZL4_9BACI</name>
<proteinExistence type="predicted"/>
<sequence length="875" mass="97848">MFKQIKTFSLFTVILLIIQMAVTANPSFASYTDTSVYKIDTSQVFLSESEAAKAVEKLKAETGWQAEYKVKSGTTYEIVTGDIEGESTAKNLLLQLGKETGLKGTYSPLGQSEPYAIAISNEFVGEAKAKELVSQFEKETGLKASYMITKQEPYVKVVSGVITGEEKAKSTLALFETATGLKGTYSPYGSGQSIVKLLSKEIDSQSKTKSLLLQLKKETALTGSVQSVKKQQIQYKIVTGTIKGEANVKNMLNQFKKQLKIQGSYQPVGQRELFYNVKSGYFKDNRSAKTAASQLKRSTGISSSVTKVRGKRYWILNMRNLNKQNLNKINAFFKKKKWRYAKTSAGKKQTTYRIVSSSLTDQYKLKKGIQFFKNKKVKASTPTAGRLTSYRYRIVSGETKEQNQISKGLNFFKKNGVTGTAAPTGKKVYSQFRLTSEAVFQEGEITKALGFFQTNGLQATTVKTGQFYGHYKLKSEASLSQEKLNQALAFFSARHITGETQLTGQSGYKLYKITTSPILSKTDLDKGVNFFKKNAISASYHTKTPELFSIIINEEFTGYSQAEAAVQKLKTNYGWPATIIKIKNGPQIMTTDYGVTLNDMIDKQMKVSPQTDSPAYVSLTYIDMTTQTVTADVLNVRSSPNTISTGNIIGQLKKGDKVNVISRENGWGKIRMNWRNASREEVERYVNPKNFTQDSQAYFQFLKLSETAGLNAAEVNEKILYNKGNLIGRGQAFINAAAQYRINELYLIAHALLETGNGTSALAKGTSYNGRIVYNMYGVGAYDSNPLYFGAKYAYEQGWFTPEAAIIGGAKFIGEKYIHHQTYQQDTLYKMRWSSNAIHQYATDVGWAYKQVGRMYSLYTLLDNYTLYYDIPVYR</sequence>
<dbReference type="Gene3D" id="1.10.530.10">
    <property type="match status" value="1"/>
</dbReference>
<dbReference type="Gene3D" id="2.30.30.40">
    <property type="entry name" value="SH3 Domains"/>
    <property type="match status" value="1"/>
</dbReference>
<feature type="domain" description="SPOR" evidence="2">
    <location>
        <begin position="229"/>
        <end position="308"/>
    </location>
</feature>
<dbReference type="Pfam" id="PF01832">
    <property type="entry name" value="Glucosaminidase"/>
    <property type="match status" value="1"/>
</dbReference>
<dbReference type="EMBL" id="JAQKAB010000001">
    <property type="protein sequence ID" value="MDA7025470.1"/>
    <property type="molecule type" value="Genomic_DNA"/>
</dbReference>
<evidence type="ECO:0000313" key="4">
    <source>
        <dbReference type="EMBL" id="MDA7025470.1"/>
    </source>
</evidence>